<dbReference type="NCBIfam" id="NF006108">
    <property type="entry name" value="PRK08259.1"/>
    <property type="match status" value="1"/>
</dbReference>
<accession>A0AAV2Q6X4</accession>
<dbReference type="Proteomes" id="UP001497623">
    <property type="component" value="Unassembled WGS sequence"/>
</dbReference>
<proteinExistence type="inferred from homology"/>
<dbReference type="PROSITE" id="PS00166">
    <property type="entry name" value="ENOYL_COA_HYDRATASE"/>
    <property type="match status" value="1"/>
</dbReference>
<evidence type="ECO:0000256" key="2">
    <source>
        <dbReference type="RuleBase" id="RU003707"/>
    </source>
</evidence>
<dbReference type="PANTHER" id="PTHR43802">
    <property type="entry name" value="ENOYL-COA HYDRATASE"/>
    <property type="match status" value="1"/>
</dbReference>
<dbReference type="InterPro" id="IPR029045">
    <property type="entry name" value="ClpP/crotonase-like_dom_sf"/>
</dbReference>
<organism evidence="3 4">
    <name type="scientific">Meganyctiphanes norvegica</name>
    <name type="common">Northern krill</name>
    <name type="synonym">Thysanopoda norvegica</name>
    <dbReference type="NCBI Taxonomy" id="48144"/>
    <lineage>
        <taxon>Eukaryota</taxon>
        <taxon>Metazoa</taxon>
        <taxon>Ecdysozoa</taxon>
        <taxon>Arthropoda</taxon>
        <taxon>Crustacea</taxon>
        <taxon>Multicrustacea</taxon>
        <taxon>Malacostraca</taxon>
        <taxon>Eumalacostraca</taxon>
        <taxon>Eucarida</taxon>
        <taxon>Euphausiacea</taxon>
        <taxon>Euphausiidae</taxon>
        <taxon>Meganyctiphanes</taxon>
    </lineage>
</organism>
<dbReference type="PANTHER" id="PTHR43802:SF1">
    <property type="entry name" value="IP11341P-RELATED"/>
    <property type="match status" value="1"/>
</dbReference>
<keyword evidence="4" id="KW-1185">Reference proteome</keyword>
<sequence>NKSAGATLNNEPSLSNIIVMAVFLVQKNMFRRFSTLLQGNRLFSRTPTTSEDELVLVDHQEEITLIGINRPEKRNCVNTPTAEALLKAFKNFNEDPSSKVAVLYGVGGNFCAGFDLGQVASSTELPPSIAAFESGPMGPSRYMSHKPVIAAVEGFAVAGGLELALWCDMRVVEDTALMGVYCRRFGVPLIDGGTVRLPAIVGFGRAMDMILTGRAVSGKEAFEWGLSNRIVACGTAIGQAVNLAGCLLKFPQECMRADRQSAYYATYSASSLQDALRFEHENGLPIIQKESVVGANRFVDGIGRHGKFNIDPIKNKL</sequence>
<gene>
    <name evidence="3" type="ORF">MNOR_LOCUS9162</name>
</gene>
<dbReference type="AlphaFoldDB" id="A0AAV2Q6X4"/>
<evidence type="ECO:0000313" key="4">
    <source>
        <dbReference type="Proteomes" id="UP001497623"/>
    </source>
</evidence>
<dbReference type="Pfam" id="PF00378">
    <property type="entry name" value="ECH_1"/>
    <property type="match status" value="1"/>
</dbReference>
<dbReference type="InterPro" id="IPR001753">
    <property type="entry name" value="Enoyl-CoA_hydra/iso"/>
</dbReference>
<comment type="similarity">
    <text evidence="1 2">Belongs to the enoyl-CoA hydratase/isomerase family.</text>
</comment>
<name>A0AAV2Q6X4_MEGNR</name>
<dbReference type="Gene3D" id="1.10.287.2460">
    <property type="match status" value="1"/>
</dbReference>
<dbReference type="EMBL" id="CAXKWB010004368">
    <property type="protein sequence ID" value="CAL4073563.1"/>
    <property type="molecule type" value="Genomic_DNA"/>
</dbReference>
<feature type="non-terminal residue" evidence="3">
    <location>
        <position position="1"/>
    </location>
</feature>
<dbReference type="GO" id="GO:0003824">
    <property type="term" value="F:catalytic activity"/>
    <property type="evidence" value="ECO:0007669"/>
    <property type="project" value="InterPro"/>
</dbReference>
<comment type="caution">
    <text evidence="3">The sequence shown here is derived from an EMBL/GenBank/DDBJ whole genome shotgun (WGS) entry which is preliminary data.</text>
</comment>
<dbReference type="Gene3D" id="3.90.226.10">
    <property type="entry name" value="2-enoyl-CoA Hydratase, Chain A, domain 1"/>
    <property type="match status" value="1"/>
</dbReference>
<protein>
    <recommendedName>
        <fullName evidence="5">Enoyl-CoA hydratase</fullName>
    </recommendedName>
</protein>
<dbReference type="InterPro" id="IPR018376">
    <property type="entry name" value="Enoyl-CoA_hyd/isom_CS"/>
</dbReference>
<evidence type="ECO:0008006" key="5">
    <source>
        <dbReference type="Google" id="ProtNLM"/>
    </source>
</evidence>
<dbReference type="CDD" id="cd06558">
    <property type="entry name" value="crotonase-like"/>
    <property type="match status" value="1"/>
</dbReference>
<reference evidence="3 4" key="1">
    <citation type="submission" date="2024-05" db="EMBL/GenBank/DDBJ databases">
        <authorList>
            <person name="Wallberg A."/>
        </authorList>
    </citation>
    <scope>NUCLEOTIDE SEQUENCE [LARGE SCALE GENOMIC DNA]</scope>
</reference>
<evidence type="ECO:0000256" key="1">
    <source>
        <dbReference type="ARBA" id="ARBA00005254"/>
    </source>
</evidence>
<evidence type="ECO:0000313" key="3">
    <source>
        <dbReference type="EMBL" id="CAL4073563.1"/>
    </source>
</evidence>
<dbReference type="SUPFAM" id="SSF52096">
    <property type="entry name" value="ClpP/crotonase"/>
    <property type="match status" value="1"/>
</dbReference>